<organism evidence="2 3">
    <name type="scientific">Colletotrichum sublineola</name>
    <name type="common">Sorghum anthracnose fungus</name>
    <dbReference type="NCBI Taxonomy" id="1173701"/>
    <lineage>
        <taxon>Eukaryota</taxon>
        <taxon>Fungi</taxon>
        <taxon>Dikarya</taxon>
        <taxon>Ascomycota</taxon>
        <taxon>Pezizomycotina</taxon>
        <taxon>Sordariomycetes</taxon>
        <taxon>Hypocreomycetidae</taxon>
        <taxon>Glomerellales</taxon>
        <taxon>Glomerellaceae</taxon>
        <taxon>Colletotrichum</taxon>
        <taxon>Colletotrichum graminicola species complex</taxon>
    </lineage>
</organism>
<feature type="compositionally biased region" description="Polar residues" evidence="1">
    <location>
        <begin position="298"/>
        <end position="317"/>
    </location>
</feature>
<feature type="compositionally biased region" description="Low complexity" evidence="1">
    <location>
        <begin position="408"/>
        <end position="427"/>
    </location>
</feature>
<evidence type="ECO:0000313" key="2">
    <source>
        <dbReference type="EMBL" id="KDN65741.1"/>
    </source>
</evidence>
<dbReference type="STRING" id="1173701.A0A066XJ29"/>
<dbReference type="eggNOG" id="ENOG502R69C">
    <property type="taxonomic scope" value="Eukaryota"/>
</dbReference>
<feature type="compositionally biased region" description="Basic and acidic residues" evidence="1">
    <location>
        <begin position="1"/>
        <end position="23"/>
    </location>
</feature>
<dbReference type="HOGENOM" id="CLU_410490_0_0_1"/>
<feature type="compositionally biased region" description="Basic and acidic residues" evidence="1">
    <location>
        <begin position="45"/>
        <end position="57"/>
    </location>
</feature>
<feature type="region of interest" description="Disordered" evidence="1">
    <location>
        <begin position="1"/>
        <end position="64"/>
    </location>
</feature>
<reference evidence="3" key="1">
    <citation type="journal article" date="2014" name="Genome Announc.">
        <title>Draft genome sequence of Colletotrichum sublineola, a destructive pathogen of cultivated sorghum.</title>
        <authorList>
            <person name="Baroncelli R."/>
            <person name="Sanz-Martin J.M."/>
            <person name="Rech G.E."/>
            <person name="Sukno S.A."/>
            <person name="Thon M.R."/>
        </authorList>
    </citation>
    <scope>NUCLEOTIDE SEQUENCE [LARGE SCALE GENOMIC DNA]</scope>
    <source>
        <strain evidence="3">TX430BB</strain>
    </source>
</reference>
<evidence type="ECO:0000313" key="3">
    <source>
        <dbReference type="Proteomes" id="UP000027238"/>
    </source>
</evidence>
<feature type="compositionally biased region" description="Low complexity" evidence="1">
    <location>
        <begin position="167"/>
        <end position="192"/>
    </location>
</feature>
<feature type="compositionally biased region" description="Pro residues" evidence="1">
    <location>
        <begin position="228"/>
        <end position="237"/>
    </location>
</feature>
<gene>
    <name evidence="2" type="ORF">CSUB01_11233</name>
</gene>
<dbReference type="OMA" id="AKPWPPP"/>
<sequence>MSSKRDSCDRSGLRRLPSVREKLSSSFVRLGRGLSRKKTMSTLGEHPDERPSMDDSIKSGFPRVQVQDFGTSTLDIDLQALEAFRNVPQSPRTRPEKGAQKQKPPPTSSSSSTTPIADMFSRRSSILEPTSGNASTSRTKPSHAKSPLANSSVVDKSSLAAKSLATKPSPDKSSPSLDASSGNKAGRAAAAADGRRPSRATNSRAGANGSGPVVSVTIISSDHAQPQPAKPWPPPETPRASAPIRTRVLTTSDARQPGKLQLREPPRAAYAPSSVGPIAGYRPQVGAAVAEADKRHSTPSTTPLTIATPGSLSVVNTRTDRRRSWQQAPPSGTSTPSGPPSASAPWRNVVDRQTSARLASDRLSWIRELEQGKKNKPTISSDLPVLKTVQGSVADKLAKFESKQQQLQIQQLPPLTRSNSTRSRPPSIADTYSSIGGMATTRSSLDSHRTSSVFSHYDDSFREKMEFIAGNANRKGDEDGEEKPALTRITAAFVPVDANRKANEDTEEKRALAQATAALIPVDADCKAEEDTDEKRALAQATAALIPVDADCKAEEDTDEKPATAAFVLVEKACKPVCVDKPHEL</sequence>
<protein>
    <submittedName>
        <fullName evidence="2">Uncharacterized protein</fullName>
    </submittedName>
</protein>
<feature type="region of interest" description="Disordered" evidence="1">
    <location>
        <begin position="82"/>
        <end position="352"/>
    </location>
</feature>
<dbReference type="Proteomes" id="UP000027238">
    <property type="component" value="Unassembled WGS sequence"/>
</dbReference>
<evidence type="ECO:0000256" key="1">
    <source>
        <dbReference type="SAM" id="MobiDB-lite"/>
    </source>
</evidence>
<name>A0A066XJ29_COLSU</name>
<feature type="region of interest" description="Disordered" evidence="1">
    <location>
        <begin position="408"/>
        <end position="434"/>
    </location>
</feature>
<feature type="compositionally biased region" description="Low complexity" evidence="1">
    <location>
        <begin position="328"/>
        <end position="345"/>
    </location>
</feature>
<dbReference type="OrthoDB" id="4848429at2759"/>
<accession>A0A066XJ29</accession>
<feature type="compositionally biased region" description="Polar residues" evidence="1">
    <location>
        <begin position="122"/>
        <end position="139"/>
    </location>
</feature>
<comment type="caution">
    <text evidence="2">The sequence shown here is derived from an EMBL/GenBank/DDBJ whole genome shotgun (WGS) entry which is preliminary data.</text>
</comment>
<dbReference type="AlphaFoldDB" id="A0A066XJ29"/>
<dbReference type="EMBL" id="JMSE01001000">
    <property type="protein sequence ID" value="KDN65741.1"/>
    <property type="molecule type" value="Genomic_DNA"/>
</dbReference>
<keyword evidence="3" id="KW-1185">Reference proteome</keyword>
<proteinExistence type="predicted"/>